<organism evidence="2 3">
    <name type="scientific">Kwoniella dendrophila CBS 6074</name>
    <dbReference type="NCBI Taxonomy" id="1295534"/>
    <lineage>
        <taxon>Eukaryota</taxon>
        <taxon>Fungi</taxon>
        <taxon>Dikarya</taxon>
        <taxon>Basidiomycota</taxon>
        <taxon>Agaricomycotina</taxon>
        <taxon>Tremellomycetes</taxon>
        <taxon>Tremellales</taxon>
        <taxon>Cryptococcaceae</taxon>
        <taxon>Kwoniella</taxon>
    </lineage>
</organism>
<evidence type="ECO:0000313" key="3">
    <source>
        <dbReference type="Proteomes" id="UP001355207"/>
    </source>
</evidence>
<evidence type="ECO:0000313" key="2">
    <source>
        <dbReference type="EMBL" id="WWC88539.1"/>
    </source>
</evidence>
<protein>
    <submittedName>
        <fullName evidence="2">Uncharacterized protein</fullName>
    </submittedName>
</protein>
<dbReference type="RefSeq" id="XP_066075302.1">
    <property type="nucleotide sequence ID" value="XM_066219205.1"/>
</dbReference>
<feature type="region of interest" description="Disordered" evidence="1">
    <location>
        <begin position="26"/>
        <end position="50"/>
    </location>
</feature>
<evidence type="ECO:0000256" key="1">
    <source>
        <dbReference type="SAM" id="MobiDB-lite"/>
    </source>
</evidence>
<feature type="region of interest" description="Disordered" evidence="1">
    <location>
        <begin position="146"/>
        <end position="190"/>
    </location>
</feature>
<accession>A0AAX4JUQ7</accession>
<feature type="compositionally biased region" description="Polar residues" evidence="1">
    <location>
        <begin position="179"/>
        <end position="190"/>
    </location>
</feature>
<dbReference type="Proteomes" id="UP001355207">
    <property type="component" value="Chromosome 4"/>
</dbReference>
<reference evidence="2 3" key="1">
    <citation type="submission" date="2024-01" db="EMBL/GenBank/DDBJ databases">
        <title>Comparative genomics of Cryptococcus and Kwoniella reveals pathogenesis evolution and contrasting modes of karyotype evolution via chromosome fusion or intercentromeric recombination.</title>
        <authorList>
            <person name="Coelho M.A."/>
            <person name="David-Palma M."/>
            <person name="Shea T."/>
            <person name="Bowers K."/>
            <person name="McGinley-Smith S."/>
            <person name="Mohammad A.W."/>
            <person name="Gnirke A."/>
            <person name="Yurkov A.M."/>
            <person name="Nowrousian M."/>
            <person name="Sun S."/>
            <person name="Cuomo C.A."/>
            <person name="Heitman J."/>
        </authorList>
    </citation>
    <scope>NUCLEOTIDE SEQUENCE [LARGE SCALE GENOMIC DNA]</scope>
    <source>
        <strain evidence="2 3">CBS 6074</strain>
    </source>
</reference>
<keyword evidence="3" id="KW-1185">Reference proteome</keyword>
<sequence length="190" mass="21459">MDYLTILSTQFLILFPSPIALPHTSLHSHQSATDSPISSPITPTQSSISLQPTPTTLPLSSLVYNETNCAYYLIHHVTNTTQPFSYVDMDKNLAIEIEVVVWKEIDRVKMFVRALGEWFNHIHHIKISENDLAQLAGRFGLGLGSEGSEKDELHHQNQEDKSRKLRQINDYGNPDNHNEYSSSTGNEVML</sequence>
<name>A0AAX4JUQ7_9TREE</name>
<feature type="compositionally biased region" description="Low complexity" evidence="1">
    <location>
        <begin position="31"/>
        <end position="49"/>
    </location>
</feature>
<dbReference type="EMBL" id="CP144101">
    <property type="protein sequence ID" value="WWC88539.1"/>
    <property type="molecule type" value="Genomic_DNA"/>
</dbReference>
<gene>
    <name evidence="2" type="ORF">L201_003450</name>
</gene>
<proteinExistence type="predicted"/>
<dbReference type="AlphaFoldDB" id="A0AAX4JUQ7"/>
<dbReference type="GeneID" id="91094120"/>
<feature type="compositionally biased region" description="Basic and acidic residues" evidence="1">
    <location>
        <begin position="147"/>
        <end position="162"/>
    </location>
</feature>